<evidence type="ECO:0000313" key="1">
    <source>
        <dbReference type="EMBL" id="AGX43003.1"/>
    </source>
</evidence>
<dbReference type="KEGG" id="csb:CLSA_c20190"/>
<proteinExistence type="predicted"/>
<dbReference type="RefSeq" id="WP_022746051.1">
    <property type="nucleotide sequence ID" value="NC_022571.1"/>
</dbReference>
<dbReference type="AlphaFoldDB" id="U5MR74"/>
<dbReference type="OrthoDB" id="10010487at2"/>
<name>U5MR74_CLOSA</name>
<dbReference type="GeneID" id="55474480"/>
<dbReference type="Proteomes" id="UP000017118">
    <property type="component" value="Chromosome"/>
</dbReference>
<sequence>MIKEQVCKKYLKDNDILLFEVNAFGELSKTQFIPITLINLLVGVILSDGTGGNLLEHCYVLGFGKLNIYILDLGIQISKHKNITPKKVHILDKEIINDITIDSGIMNKIIIQIQEEKKVLYVNCNEITPS</sequence>
<protein>
    <submittedName>
        <fullName evidence="1">Uncharacterized protein</fullName>
    </submittedName>
</protein>
<accession>U5MR74</accession>
<organism evidence="1 2">
    <name type="scientific">Clostridium saccharobutylicum DSM 13864</name>
    <dbReference type="NCBI Taxonomy" id="1345695"/>
    <lineage>
        <taxon>Bacteria</taxon>
        <taxon>Bacillati</taxon>
        <taxon>Bacillota</taxon>
        <taxon>Clostridia</taxon>
        <taxon>Eubacteriales</taxon>
        <taxon>Clostridiaceae</taxon>
        <taxon>Clostridium</taxon>
    </lineage>
</organism>
<evidence type="ECO:0000313" key="2">
    <source>
        <dbReference type="Proteomes" id="UP000017118"/>
    </source>
</evidence>
<reference evidence="1 2" key="1">
    <citation type="journal article" date="2013" name="Genome Announc.">
        <title>Complete Genome Sequence of the Solvent Producer Clostridium saccharobutylicum NCP262 (DSM 13864).</title>
        <authorList>
            <person name="Poehlein A."/>
            <person name="Hartwich K."/>
            <person name="Krabben P."/>
            <person name="Ehrenreich A."/>
            <person name="Liebl W."/>
            <person name="Durre P."/>
            <person name="Gottschalk G."/>
            <person name="Daniel R."/>
        </authorList>
    </citation>
    <scope>NUCLEOTIDE SEQUENCE [LARGE SCALE GENOMIC DNA]</scope>
    <source>
        <strain evidence="1">DSM 13864</strain>
    </source>
</reference>
<dbReference type="PATRIC" id="fig|1345695.10.peg.2403"/>
<keyword evidence="2" id="KW-1185">Reference proteome</keyword>
<dbReference type="HOGENOM" id="CLU_1934405_0_0_9"/>
<dbReference type="EMBL" id="CP006721">
    <property type="protein sequence ID" value="AGX43003.1"/>
    <property type="molecule type" value="Genomic_DNA"/>
</dbReference>
<gene>
    <name evidence="1" type="ORF">CLSA_c20190</name>
</gene>